<feature type="binding site" evidence="1">
    <location>
        <position position="274"/>
    </location>
    <ligand>
        <name>Mg(2+)</name>
        <dbReference type="ChEBI" id="CHEBI:18420"/>
        <label>1</label>
    </ligand>
</feature>
<protein>
    <submittedName>
        <fullName evidence="2">ADP-ribosylglycohydrolase</fullName>
    </submittedName>
</protein>
<dbReference type="PANTHER" id="PTHR16222:SF12">
    <property type="entry name" value="ADP-RIBOSYLGLYCOHYDROLASE-RELATED"/>
    <property type="match status" value="1"/>
</dbReference>
<sequence length="322" mass="33925">MSARHHGSYNDAAPALQLENVLITAQQRYRGALAGLACGDALGTSVEFAPRGTFAEVTEMTGGGPFGLEPGQWTDDTSMALCLAHSLLYRQGFDAVDQMNRYCNWYQYGYLSSTGECFDIGNATAAALRRYLADKNPFAGSPDPASAGNGALMRLAPVPMFHAADAAAVWHFSGESTRTTHGAPEAIDCSRLFGLQLLAALRGQPKHAVLAPPCPEPLSTKVAALAAGAYLDKPVGAIKGTGYCVESLEAALWCFAHTDTYAEAVLRAVNLGDDADTTAAICGQLAGAYYGIGGLPAHWVAQLALRDEILVLADRLLAERSA</sequence>
<name>A0A2R4CCU0_9BURK</name>
<keyword evidence="2" id="KW-0378">Hydrolase</keyword>
<feature type="binding site" evidence="1">
    <location>
        <position position="76"/>
    </location>
    <ligand>
        <name>Mg(2+)</name>
        <dbReference type="ChEBI" id="CHEBI:18420"/>
        <label>1</label>
    </ligand>
</feature>
<dbReference type="Proteomes" id="UP000240505">
    <property type="component" value="Chromosome"/>
</dbReference>
<dbReference type="Gene3D" id="1.10.4080.10">
    <property type="entry name" value="ADP-ribosylation/Crystallin J1"/>
    <property type="match status" value="1"/>
</dbReference>
<feature type="binding site" evidence="1">
    <location>
        <position position="276"/>
    </location>
    <ligand>
        <name>Mg(2+)</name>
        <dbReference type="ChEBI" id="CHEBI:18420"/>
        <label>1</label>
    </ligand>
</feature>
<reference evidence="2 3" key="1">
    <citation type="submission" date="2018-03" db="EMBL/GenBank/DDBJ databases">
        <title>Massilia armeniaca sp. nov., isolated from desert soil.</title>
        <authorList>
            <person name="Huang H."/>
            <person name="Ren M."/>
        </authorList>
    </citation>
    <scope>NUCLEOTIDE SEQUENCE [LARGE SCALE GENOMIC DNA]</scope>
    <source>
        <strain evidence="2 3">ZMN-3</strain>
    </source>
</reference>
<dbReference type="SUPFAM" id="SSF101478">
    <property type="entry name" value="ADP-ribosylglycohydrolase"/>
    <property type="match status" value="1"/>
</dbReference>
<dbReference type="InterPro" id="IPR005502">
    <property type="entry name" value="Ribosyl_crysJ1"/>
</dbReference>
<accession>A0A2R4CCU0</accession>
<keyword evidence="3" id="KW-1185">Reference proteome</keyword>
<feature type="binding site" evidence="1">
    <location>
        <position position="75"/>
    </location>
    <ligand>
        <name>Mg(2+)</name>
        <dbReference type="ChEBI" id="CHEBI:18420"/>
        <label>1</label>
    </ligand>
</feature>
<dbReference type="EMBL" id="CP028324">
    <property type="protein sequence ID" value="AVR97308.1"/>
    <property type="molecule type" value="Genomic_DNA"/>
</dbReference>
<feature type="binding site" evidence="1">
    <location>
        <position position="74"/>
    </location>
    <ligand>
        <name>Mg(2+)</name>
        <dbReference type="ChEBI" id="CHEBI:18420"/>
        <label>1</label>
    </ligand>
</feature>
<dbReference type="Pfam" id="PF03747">
    <property type="entry name" value="ADP_ribosyl_GH"/>
    <property type="match status" value="1"/>
</dbReference>
<evidence type="ECO:0000256" key="1">
    <source>
        <dbReference type="PIRSR" id="PIRSR605502-1"/>
    </source>
</evidence>
<feature type="binding site" evidence="1">
    <location>
        <position position="277"/>
    </location>
    <ligand>
        <name>Mg(2+)</name>
        <dbReference type="ChEBI" id="CHEBI:18420"/>
        <label>1</label>
    </ligand>
</feature>
<dbReference type="InterPro" id="IPR036705">
    <property type="entry name" value="Ribosyl_crysJ1_sf"/>
</dbReference>
<gene>
    <name evidence="2" type="ORF">C9I28_17900</name>
</gene>
<keyword evidence="1" id="KW-0479">Metal-binding</keyword>
<keyword evidence="1" id="KW-0460">Magnesium</keyword>
<proteinExistence type="predicted"/>
<dbReference type="OrthoDB" id="9798107at2"/>
<dbReference type="InterPro" id="IPR050792">
    <property type="entry name" value="ADP-ribosylglycohydrolase"/>
</dbReference>
<dbReference type="GO" id="GO:0016787">
    <property type="term" value="F:hydrolase activity"/>
    <property type="evidence" value="ECO:0007669"/>
    <property type="project" value="UniProtKB-KW"/>
</dbReference>
<organism evidence="2 3">
    <name type="scientific">Pseudoduganella armeniaca</name>
    <dbReference type="NCBI Taxonomy" id="2072590"/>
    <lineage>
        <taxon>Bacteria</taxon>
        <taxon>Pseudomonadati</taxon>
        <taxon>Pseudomonadota</taxon>
        <taxon>Betaproteobacteria</taxon>
        <taxon>Burkholderiales</taxon>
        <taxon>Oxalobacteraceae</taxon>
        <taxon>Telluria group</taxon>
        <taxon>Pseudoduganella</taxon>
    </lineage>
</organism>
<comment type="cofactor">
    <cofactor evidence="1">
        <name>Mg(2+)</name>
        <dbReference type="ChEBI" id="CHEBI:18420"/>
    </cofactor>
    <text evidence="1">Binds 2 magnesium ions per subunit.</text>
</comment>
<dbReference type="AlphaFoldDB" id="A0A2R4CCU0"/>
<evidence type="ECO:0000313" key="3">
    <source>
        <dbReference type="Proteomes" id="UP000240505"/>
    </source>
</evidence>
<dbReference type="GO" id="GO:0046872">
    <property type="term" value="F:metal ion binding"/>
    <property type="evidence" value="ECO:0007669"/>
    <property type="project" value="UniProtKB-KW"/>
</dbReference>
<evidence type="ECO:0000313" key="2">
    <source>
        <dbReference type="EMBL" id="AVR97308.1"/>
    </source>
</evidence>
<dbReference type="KEGG" id="masz:C9I28_17900"/>
<dbReference type="PANTHER" id="PTHR16222">
    <property type="entry name" value="ADP-RIBOSYLGLYCOHYDROLASE"/>
    <property type="match status" value="1"/>
</dbReference>